<gene>
    <name evidence="1" type="ORF">CcrPW_gp363</name>
</gene>
<dbReference type="Proteomes" id="UP000259026">
    <property type="component" value="Segment"/>
</dbReference>
<reference evidence="1 2" key="2">
    <citation type="submission" date="2018-09" db="EMBL/GenBank/DDBJ databases">
        <title>Giant CbK-like Caulobacter bacteriophages have genetically divergent genomes.</title>
        <authorList>
            <person name="Wilson K."/>
            <person name="Ely B."/>
        </authorList>
    </citation>
    <scope>NUCLEOTIDE SEQUENCE [LARGE SCALE GENOMIC DNA]</scope>
</reference>
<evidence type="ECO:0000313" key="2">
    <source>
        <dbReference type="Proteomes" id="UP000259026"/>
    </source>
</evidence>
<keyword evidence="2" id="KW-1185">Reference proteome</keyword>
<reference evidence="2" key="1">
    <citation type="submission" date="2018-07" db="EMBL/GenBank/DDBJ databases">
        <title>Giant CbK-like Caulobacter bacteriophages have genetically divergent genomes.</title>
        <authorList>
            <person name="Wilson K.M."/>
            <person name="Ely B."/>
        </authorList>
    </citation>
    <scope>NUCLEOTIDE SEQUENCE [LARGE SCALE GENOMIC DNA]</scope>
</reference>
<protein>
    <submittedName>
        <fullName evidence="1">Uncharacterized protein</fullName>
    </submittedName>
</protein>
<accession>A0A385EDH2</accession>
<name>A0A385EDH2_9CAUD</name>
<organism evidence="1 2">
    <name type="scientific">Caulobacter phage CcrPW</name>
    <dbReference type="NCBI Taxonomy" id="2283271"/>
    <lineage>
        <taxon>Viruses</taxon>
        <taxon>Duplodnaviria</taxon>
        <taxon>Heunggongvirae</taxon>
        <taxon>Uroviricota</taxon>
        <taxon>Caudoviricetes</taxon>
        <taxon>Jeanschmidtviridae</taxon>
        <taxon>Colossusvirus</taxon>
        <taxon>Colossusvirus PW</taxon>
    </lineage>
</organism>
<sequence length="109" mass="12286">MSPRHQIVQMLNADLIQLNEDGTGKLVDQPHDLIIQLNLNYVDHGHMVDVVELGIQAMVAREELLKVTRESPPHPMTAEDIDVVLATARQRRFKAEALLPLIRRPGPAR</sequence>
<proteinExistence type="predicted"/>
<evidence type="ECO:0000313" key="1">
    <source>
        <dbReference type="EMBL" id="AXQ68902.1"/>
    </source>
</evidence>
<dbReference type="EMBL" id="MH588545">
    <property type="protein sequence ID" value="AXQ68902.1"/>
    <property type="molecule type" value="Genomic_DNA"/>
</dbReference>